<dbReference type="Pfam" id="PF07508">
    <property type="entry name" value="Recombinase"/>
    <property type="match status" value="1"/>
</dbReference>
<accession>A0A7K0C285</accession>
<proteinExistence type="predicted"/>
<name>A0A7K0C285_9ACTN</name>
<dbReference type="CDD" id="cd00338">
    <property type="entry name" value="Ser_Recombinase"/>
    <property type="match status" value="1"/>
</dbReference>
<sequence>MPPDSAILNTSQTNRTPAGLVPVGAYVRLSEDKALKANAASWRREGDQVAVQLEEIGGFAAAQGWYVAKVYNDNNTPASDPLLVRAGFEEMLRDLEAGVIRGICFYHSDRIARLEYDAARINRLYAIDPGLAGRAVTGGTDLPTQEGRSLFMMQATMGGMEVHRNKVRASAANKRLARAGVMRGAPRPFGWDEDRLHLHPEEAEILAAAIRAVPGGKKVGAVRKEWIAEGYAPKRNKNSASRHSLSHSTVEARLVNPRNCGYVTHLPQADRQAGGQPWMPDRIVYMDGKPVMGPWEPIVTPAEWAACVEVIKERKAGHKAALSRPHETAVKYLLSGIARCGKCLFPLTANQYPKRSPSYERYGYRYACLSNLGGCGGVTRVGPPIEELVVDAFLGEVRRSLGATVKADAVHVERLAEVEREIAEVNRRRLAKRITLTLALDLMEELETERAELMDRCVPPKVQRRTGHPALLKEWEGYSAGERKHHLRQDVRAVVVHPQGRGRRPFDPGLIEIEWTARER</sequence>
<dbReference type="AlphaFoldDB" id="A0A7K0C285"/>
<dbReference type="SUPFAM" id="SSF53041">
    <property type="entry name" value="Resolvase-like"/>
    <property type="match status" value="1"/>
</dbReference>
<organism evidence="2 3">
    <name type="scientific">Actinomadura macrotermitis</name>
    <dbReference type="NCBI Taxonomy" id="2585200"/>
    <lineage>
        <taxon>Bacteria</taxon>
        <taxon>Bacillati</taxon>
        <taxon>Actinomycetota</taxon>
        <taxon>Actinomycetes</taxon>
        <taxon>Streptosporangiales</taxon>
        <taxon>Thermomonosporaceae</taxon>
        <taxon>Actinomadura</taxon>
    </lineage>
</organism>
<dbReference type="SMART" id="SM00857">
    <property type="entry name" value="Resolvase"/>
    <property type="match status" value="1"/>
</dbReference>
<protein>
    <recommendedName>
        <fullName evidence="1">Recombinase domain-containing protein</fullName>
    </recommendedName>
</protein>
<comment type="caution">
    <text evidence="2">The sequence shown here is derived from an EMBL/GenBank/DDBJ whole genome shotgun (WGS) entry which is preliminary data.</text>
</comment>
<dbReference type="PROSITE" id="PS51737">
    <property type="entry name" value="RECOMBINASE_DNA_BIND"/>
    <property type="match status" value="1"/>
</dbReference>
<dbReference type="Proteomes" id="UP000487268">
    <property type="component" value="Unassembled WGS sequence"/>
</dbReference>
<dbReference type="InterPro" id="IPR011109">
    <property type="entry name" value="DNA_bind_recombinase_dom"/>
</dbReference>
<evidence type="ECO:0000313" key="3">
    <source>
        <dbReference type="Proteomes" id="UP000487268"/>
    </source>
</evidence>
<dbReference type="InterPro" id="IPR036162">
    <property type="entry name" value="Resolvase-like_N_sf"/>
</dbReference>
<gene>
    <name evidence="2" type="ORF">ACRB68_56290</name>
</gene>
<dbReference type="Gene3D" id="3.90.1750.20">
    <property type="entry name" value="Putative Large Serine Recombinase, Chain B, Domain 2"/>
    <property type="match status" value="1"/>
</dbReference>
<dbReference type="InterPro" id="IPR038109">
    <property type="entry name" value="DNA_bind_recomb_sf"/>
</dbReference>
<evidence type="ECO:0000313" key="2">
    <source>
        <dbReference type="EMBL" id="MQY07528.1"/>
    </source>
</evidence>
<reference evidence="2 3" key="1">
    <citation type="submission" date="2019-10" db="EMBL/GenBank/DDBJ databases">
        <title>Actinomadura rubteroloni sp. nov. and Actinomadura macrotermitis sp. nov., isolated from the gut of fungus growing-termite Macrotermes natalensis.</title>
        <authorList>
            <person name="Benndorf R."/>
            <person name="Martin K."/>
            <person name="Kuefner M."/>
            <person name="De Beer W."/>
            <person name="Kaster A.-K."/>
            <person name="Vollmers J."/>
            <person name="Poulsen M."/>
            <person name="Beemelmanns C."/>
        </authorList>
    </citation>
    <scope>NUCLEOTIDE SEQUENCE [LARGE SCALE GENOMIC DNA]</scope>
    <source>
        <strain evidence="2 3">RB68</strain>
    </source>
</reference>
<dbReference type="OrthoDB" id="4500247at2"/>
<dbReference type="GO" id="GO:0003677">
    <property type="term" value="F:DNA binding"/>
    <property type="evidence" value="ECO:0007669"/>
    <property type="project" value="InterPro"/>
</dbReference>
<dbReference type="RefSeq" id="WP_153537363.1">
    <property type="nucleotide sequence ID" value="NZ_WEGH01000003.1"/>
</dbReference>
<dbReference type="GO" id="GO:0000150">
    <property type="term" value="F:DNA strand exchange activity"/>
    <property type="evidence" value="ECO:0007669"/>
    <property type="project" value="InterPro"/>
</dbReference>
<dbReference type="InterPro" id="IPR006119">
    <property type="entry name" value="Resolv_N"/>
</dbReference>
<keyword evidence="3" id="KW-1185">Reference proteome</keyword>
<dbReference type="Pfam" id="PF00239">
    <property type="entry name" value="Resolvase"/>
    <property type="match status" value="1"/>
</dbReference>
<dbReference type="InterPro" id="IPR050639">
    <property type="entry name" value="SSR_resolvase"/>
</dbReference>
<dbReference type="Gene3D" id="3.40.50.1390">
    <property type="entry name" value="Resolvase, N-terminal catalytic domain"/>
    <property type="match status" value="1"/>
</dbReference>
<dbReference type="EMBL" id="WEGH01000003">
    <property type="protein sequence ID" value="MQY07528.1"/>
    <property type="molecule type" value="Genomic_DNA"/>
</dbReference>
<feature type="domain" description="Recombinase" evidence="1">
    <location>
        <begin position="188"/>
        <end position="317"/>
    </location>
</feature>
<dbReference type="PANTHER" id="PTHR30461:SF23">
    <property type="entry name" value="DNA RECOMBINASE-RELATED"/>
    <property type="match status" value="1"/>
</dbReference>
<evidence type="ECO:0000259" key="1">
    <source>
        <dbReference type="PROSITE" id="PS51737"/>
    </source>
</evidence>
<dbReference type="PANTHER" id="PTHR30461">
    <property type="entry name" value="DNA-INVERTASE FROM LAMBDOID PROPHAGE"/>
    <property type="match status" value="1"/>
</dbReference>